<proteinExistence type="predicted"/>
<dbReference type="PANTHER" id="PTHR11040:SF205">
    <property type="entry name" value="ZINC TRANSPORTER ZUPT"/>
    <property type="match status" value="1"/>
</dbReference>
<keyword evidence="4 5" id="KW-0472">Membrane</keyword>
<feature type="transmembrane region" description="Helical" evidence="5">
    <location>
        <begin position="149"/>
        <end position="169"/>
    </location>
</feature>
<keyword evidence="7" id="KW-1185">Reference proteome</keyword>
<evidence type="ECO:0000256" key="5">
    <source>
        <dbReference type="SAM" id="Phobius"/>
    </source>
</evidence>
<dbReference type="NCBIfam" id="NF003243">
    <property type="entry name" value="PRK04201.1"/>
    <property type="match status" value="1"/>
</dbReference>
<gene>
    <name evidence="6" type="primary">zupT</name>
    <name evidence="6" type="ORF">H8S57_03505</name>
</gene>
<evidence type="ECO:0000313" key="6">
    <source>
        <dbReference type="EMBL" id="MBC5732795.1"/>
    </source>
</evidence>
<dbReference type="EMBL" id="JACOPP010000003">
    <property type="protein sequence ID" value="MBC5732795.1"/>
    <property type="molecule type" value="Genomic_DNA"/>
</dbReference>
<keyword evidence="2 5" id="KW-0812">Transmembrane</keyword>
<reference evidence="6" key="1">
    <citation type="submission" date="2020-08" db="EMBL/GenBank/DDBJ databases">
        <title>Genome public.</title>
        <authorList>
            <person name="Liu C."/>
            <person name="Sun Q."/>
        </authorList>
    </citation>
    <scope>NUCLEOTIDE SEQUENCE</scope>
    <source>
        <strain evidence="6">NSJ-51</strain>
    </source>
</reference>
<comment type="caution">
    <text evidence="6">The sequence shown here is derived from an EMBL/GenBank/DDBJ whole genome shotgun (WGS) entry which is preliminary data.</text>
</comment>
<protein>
    <submittedName>
        <fullName evidence="6">Zinc transporter ZupT</fullName>
    </submittedName>
</protein>
<evidence type="ECO:0000256" key="4">
    <source>
        <dbReference type="ARBA" id="ARBA00023136"/>
    </source>
</evidence>
<dbReference type="RefSeq" id="WP_186906695.1">
    <property type="nucleotide sequence ID" value="NZ_JACOPP010000003.1"/>
</dbReference>
<feature type="transmembrane region" description="Helical" evidence="5">
    <location>
        <begin position="113"/>
        <end position="129"/>
    </location>
</feature>
<feature type="transmembrane region" description="Helical" evidence="5">
    <location>
        <begin position="74"/>
        <end position="92"/>
    </location>
</feature>
<dbReference type="GO" id="GO:0005385">
    <property type="term" value="F:zinc ion transmembrane transporter activity"/>
    <property type="evidence" value="ECO:0007669"/>
    <property type="project" value="TreeGrafter"/>
</dbReference>
<feature type="transmembrane region" description="Helical" evidence="5">
    <location>
        <begin position="240"/>
        <end position="257"/>
    </location>
</feature>
<organism evidence="6 7">
    <name type="scientific">Lawsonibacter hominis</name>
    <dbReference type="NCBI Taxonomy" id="2763053"/>
    <lineage>
        <taxon>Bacteria</taxon>
        <taxon>Bacillati</taxon>
        <taxon>Bacillota</taxon>
        <taxon>Clostridia</taxon>
        <taxon>Eubacteriales</taxon>
        <taxon>Oscillospiraceae</taxon>
        <taxon>Lawsonibacter</taxon>
    </lineage>
</organism>
<sequence>MLEHPAVRALLLSFAAGLSTLLGALVVFFTKTKSQKLLAISLGFAAGVMLSVSFTDLYPNARDLLDQALGVRPGTLAAVASLAGGVLLAMALDHFVPHEGFDSVTGEAPHKDLFRVGFVSTLAIGLHNFPEGVATFMAGYEDAALGVSIAIAIAMHNIPEGISVAMPIWYATGSRRRAFQYTLLSGMAEPVGALLAFLVLRPFINGLVLGVLFGLVAGIMAYITVEELIPSSRQYGHDRAALWATLAGICVMPLTHLL</sequence>
<dbReference type="Pfam" id="PF02535">
    <property type="entry name" value="Zip"/>
    <property type="match status" value="1"/>
</dbReference>
<dbReference type="PANTHER" id="PTHR11040">
    <property type="entry name" value="ZINC/IRON TRANSPORTER"/>
    <property type="match status" value="1"/>
</dbReference>
<feature type="transmembrane region" description="Helical" evidence="5">
    <location>
        <begin position="206"/>
        <end position="228"/>
    </location>
</feature>
<name>A0A8J6JEF1_9FIRM</name>
<dbReference type="InterPro" id="IPR003689">
    <property type="entry name" value="ZIP"/>
</dbReference>
<accession>A0A8J6JEF1</accession>
<dbReference type="AlphaFoldDB" id="A0A8J6JEF1"/>
<evidence type="ECO:0000256" key="3">
    <source>
        <dbReference type="ARBA" id="ARBA00022989"/>
    </source>
</evidence>
<evidence type="ECO:0000313" key="7">
    <source>
        <dbReference type="Proteomes" id="UP000661435"/>
    </source>
</evidence>
<evidence type="ECO:0000256" key="1">
    <source>
        <dbReference type="ARBA" id="ARBA00004141"/>
    </source>
</evidence>
<feature type="transmembrane region" description="Helical" evidence="5">
    <location>
        <begin position="37"/>
        <end position="54"/>
    </location>
</feature>
<comment type="subcellular location">
    <subcellularLocation>
        <location evidence="1">Membrane</location>
        <topology evidence="1">Multi-pass membrane protein</topology>
    </subcellularLocation>
</comment>
<keyword evidence="3 5" id="KW-1133">Transmembrane helix</keyword>
<feature type="transmembrane region" description="Helical" evidence="5">
    <location>
        <begin position="6"/>
        <end position="30"/>
    </location>
</feature>
<dbReference type="GO" id="GO:0016020">
    <property type="term" value="C:membrane"/>
    <property type="evidence" value="ECO:0007669"/>
    <property type="project" value="UniProtKB-SubCell"/>
</dbReference>
<evidence type="ECO:0000256" key="2">
    <source>
        <dbReference type="ARBA" id="ARBA00022692"/>
    </source>
</evidence>
<dbReference type="Proteomes" id="UP000661435">
    <property type="component" value="Unassembled WGS sequence"/>
</dbReference>